<dbReference type="RefSeq" id="WP_167185594.1">
    <property type="nucleotide sequence ID" value="NZ_JAAONZ010000006.1"/>
</dbReference>
<accession>A0A9E5JWK4</accession>
<dbReference type="Gene3D" id="3.40.800.20">
    <property type="entry name" value="Histone deacetylase domain"/>
    <property type="match status" value="1"/>
</dbReference>
<dbReference type="InterPro" id="IPR023696">
    <property type="entry name" value="Ureohydrolase_dom_sf"/>
</dbReference>
<dbReference type="GO" id="GO:0004407">
    <property type="term" value="F:histone deacetylase activity"/>
    <property type="evidence" value="ECO:0007669"/>
    <property type="project" value="TreeGrafter"/>
</dbReference>
<dbReference type="InterPro" id="IPR023801">
    <property type="entry name" value="His_deacetylse_dom"/>
</dbReference>
<proteinExistence type="inferred from homology"/>
<gene>
    <name evidence="3" type="ORF">G8770_09880</name>
</gene>
<evidence type="ECO:0000256" key="1">
    <source>
        <dbReference type="ARBA" id="ARBA00005947"/>
    </source>
</evidence>
<dbReference type="PANTHER" id="PTHR10625">
    <property type="entry name" value="HISTONE DEACETYLASE HDAC1-RELATED"/>
    <property type="match status" value="1"/>
</dbReference>
<evidence type="ECO:0000259" key="2">
    <source>
        <dbReference type="Pfam" id="PF00850"/>
    </source>
</evidence>
<dbReference type="AlphaFoldDB" id="A0A9E5JWK4"/>
<feature type="domain" description="Histone deacetylase" evidence="2">
    <location>
        <begin position="20"/>
        <end position="304"/>
    </location>
</feature>
<evidence type="ECO:0000313" key="4">
    <source>
        <dbReference type="Proteomes" id="UP000787472"/>
    </source>
</evidence>
<dbReference type="SUPFAM" id="SSF52768">
    <property type="entry name" value="Arginase/deacetylase"/>
    <property type="match status" value="1"/>
</dbReference>
<dbReference type="CDD" id="cd11599">
    <property type="entry name" value="HDAC_classII_2"/>
    <property type="match status" value="1"/>
</dbReference>
<dbReference type="GO" id="GO:0040029">
    <property type="term" value="P:epigenetic regulation of gene expression"/>
    <property type="evidence" value="ECO:0007669"/>
    <property type="project" value="TreeGrafter"/>
</dbReference>
<comment type="caution">
    <text evidence="3">The sequence shown here is derived from an EMBL/GenBank/DDBJ whole genome shotgun (WGS) entry which is preliminary data.</text>
</comment>
<dbReference type="Pfam" id="PF00850">
    <property type="entry name" value="Hist_deacetyl"/>
    <property type="match status" value="1"/>
</dbReference>
<dbReference type="PANTHER" id="PTHR10625:SF10">
    <property type="entry name" value="HISTONE DEACETYLASE HDAC1"/>
    <property type="match status" value="1"/>
</dbReference>
<dbReference type="InterPro" id="IPR000286">
    <property type="entry name" value="HDACs"/>
</dbReference>
<protein>
    <submittedName>
        <fullName evidence="3">Histone deacetylase family protein</fullName>
    </submittedName>
</protein>
<sequence length="306" mass="33194">MTLAVISHSDCLLHENFSGHPERPQRLSAINDQLISSGLDAVLRHVDAPLATREQLLRAHSEGYVDDVFARSPKQGSVELDPDTMMSPHSLQAALRAAGAGIKALDLVFAGEVQSAFCSVRPPGHHAGKDFAMGFCIFNNVAVAAAHALDHYQLERVAIVDFDVHHGNGTENIFSQEPRVLFCSSFQHPFYPHSGHQSTDNHMVSALLASGSGGDEFKAKIQASWLPALHEFKPQLVLISAGFDGHIEDDMAELNLTEADFSWITEQIKVIADTYAEGRMVSFLEGGYALSALGRSVVAHLKAMMG</sequence>
<dbReference type="PRINTS" id="PR01270">
    <property type="entry name" value="HDASUPER"/>
</dbReference>
<name>A0A9E5JWK4_9GAMM</name>
<dbReference type="Proteomes" id="UP000787472">
    <property type="component" value="Unassembled WGS sequence"/>
</dbReference>
<keyword evidence="4" id="KW-1185">Reference proteome</keyword>
<dbReference type="EMBL" id="JAAONZ010000006">
    <property type="protein sequence ID" value="NHO65850.1"/>
    <property type="molecule type" value="Genomic_DNA"/>
</dbReference>
<organism evidence="3 4">
    <name type="scientific">Pseudomaricurvus hydrocarbonicus</name>
    <dbReference type="NCBI Taxonomy" id="1470433"/>
    <lineage>
        <taxon>Bacteria</taxon>
        <taxon>Pseudomonadati</taxon>
        <taxon>Pseudomonadota</taxon>
        <taxon>Gammaproteobacteria</taxon>
        <taxon>Cellvibrionales</taxon>
        <taxon>Cellvibrionaceae</taxon>
        <taxon>Pseudomaricurvus</taxon>
    </lineage>
</organism>
<dbReference type="InterPro" id="IPR037138">
    <property type="entry name" value="His_deacetylse_dom_sf"/>
</dbReference>
<comment type="similarity">
    <text evidence="1">Belongs to the histone deacetylase family.</text>
</comment>
<evidence type="ECO:0000313" key="3">
    <source>
        <dbReference type="EMBL" id="NHO65850.1"/>
    </source>
</evidence>
<reference evidence="3" key="1">
    <citation type="submission" date="2020-03" db="EMBL/GenBank/DDBJ databases">
        <authorList>
            <person name="Guo F."/>
        </authorList>
    </citation>
    <scope>NUCLEOTIDE SEQUENCE</scope>
    <source>
        <strain evidence="3">JCM 30134</strain>
    </source>
</reference>